<evidence type="ECO:0000313" key="8">
    <source>
        <dbReference type="Proteomes" id="UP000028826"/>
    </source>
</evidence>
<dbReference type="PANTHER" id="PTHR34584">
    <property type="entry name" value="NA(+)/H(+) ANTIPORTER SUBUNIT E1"/>
    <property type="match status" value="1"/>
</dbReference>
<keyword evidence="3" id="KW-1003">Cell membrane</keyword>
<accession>A0A086YA38</accession>
<keyword evidence="4" id="KW-0812">Transmembrane</keyword>
<keyword evidence="6" id="KW-0472">Membrane</keyword>
<dbReference type="eggNOG" id="COG1863">
    <property type="taxonomic scope" value="Bacteria"/>
</dbReference>
<organism evidence="7 8">
    <name type="scientific">Haematobacter massiliensis</name>
    <dbReference type="NCBI Taxonomy" id="195105"/>
    <lineage>
        <taxon>Bacteria</taxon>
        <taxon>Pseudomonadati</taxon>
        <taxon>Pseudomonadota</taxon>
        <taxon>Alphaproteobacteria</taxon>
        <taxon>Rhodobacterales</taxon>
        <taxon>Paracoccaceae</taxon>
        <taxon>Haematobacter</taxon>
    </lineage>
</organism>
<protein>
    <submittedName>
        <fullName evidence="7">Monovalent cation/H+ antiporter subunit E</fullName>
    </submittedName>
</protein>
<evidence type="ECO:0000256" key="2">
    <source>
        <dbReference type="ARBA" id="ARBA00006228"/>
    </source>
</evidence>
<evidence type="ECO:0000256" key="4">
    <source>
        <dbReference type="ARBA" id="ARBA00022692"/>
    </source>
</evidence>
<evidence type="ECO:0000313" key="7">
    <source>
        <dbReference type="EMBL" id="KFI31138.1"/>
    </source>
</evidence>
<dbReference type="GO" id="GO:0005886">
    <property type="term" value="C:plasma membrane"/>
    <property type="evidence" value="ECO:0007669"/>
    <property type="project" value="UniProtKB-SubCell"/>
</dbReference>
<comment type="subcellular location">
    <subcellularLocation>
        <location evidence="1">Cell membrane</location>
        <topology evidence="1">Multi-pass membrane protein</topology>
    </subcellularLocation>
</comment>
<gene>
    <name evidence="7" type="ORF">CN97_08870</name>
</gene>
<keyword evidence="5" id="KW-1133">Transmembrane helix</keyword>
<dbReference type="AlphaFoldDB" id="A0A086YA38"/>
<dbReference type="PIRSF" id="PIRSF019239">
    <property type="entry name" value="MrpE"/>
    <property type="match status" value="1"/>
</dbReference>
<evidence type="ECO:0000256" key="6">
    <source>
        <dbReference type="ARBA" id="ARBA00023136"/>
    </source>
</evidence>
<evidence type="ECO:0000256" key="5">
    <source>
        <dbReference type="ARBA" id="ARBA00022989"/>
    </source>
</evidence>
<dbReference type="PANTHER" id="PTHR34584:SF1">
    <property type="entry name" value="NA(+)_H(+) ANTIPORTER SUBUNIT E1"/>
    <property type="match status" value="1"/>
</dbReference>
<evidence type="ECO:0000256" key="1">
    <source>
        <dbReference type="ARBA" id="ARBA00004651"/>
    </source>
</evidence>
<dbReference type="NCBIfam" id="NF006520">
    <property type="entry name" value="PRK08965.1-4"/>
    <property type="match status" value="1"/>
</dbReference>
<dbReference type="OrthoDB" id="9807187at2"/>
<sequence>MRRYIPYPLLALMLTLMWLILTRFSLGNLILGLAVALVASQVMVRLQPSKPRIRRWSVIPKMFAILGWDIIKSNWSVAWAIVSNKKRNPHLVEIMLDLRDPTALALLAITITATPGTAWVEYRTQDGRLLLHVFDEEEEGYWRRVVKNRYEAMLMEVFE</sequence>
<comment type="similarity">
    <text evidence="2">Belongs to the CPA3 antiporters (TC 2.A.63) subunit E family.</text>
</comment>
<evidence type="ECO:0000256" key="3">
    <source>
        <dbReference type="ARBA" id="ARBA00022475"/>
    </source>
</evidence>
<dbReference type="GO" id="GO:0008324">
    <property type="term" value="F:monoatomic cation transmembrane transporter activity"/>
    <property type="evidence" value="ECO:0007669"/>
    <property type="project" value="InterPro"/>
</dbReference>
<dbReference type="Pfam" id="PF01899">
    <property type="entry name" value="MNHE"/>
    <property type="match status" value="1"/>
</dbReference>
<name>A0A086YA38_9RHOB</name>
<proteinExistence type="inferred from homology"/>
<comment type="caution">
    <text evidence="7">The sequence shown here is derived from an EMBL/GenBank/DDBJ whole genome shotgun (WGS) entry which is preliminary data.</text>
</comment>
<dbReference type="STRING" id="195105.CN97_08870"/>
<dbReference type="InterPro" id="IPR002758">
    <property type="entry name" value="Cation_antiport_E"/>
</dbReference>
<keyword evidence="8" id="KW-1185">Reference proteome</keyword>
<dbReference type="Proteomes" id="UP000028826">
    <property type="component" value="Unassembled WGS sequence"/>
</dbReference>
<reference evidence="7 8" key="1">
    <citation type="submission" date="2014-03" db="EMBL/GenBank/DDBJ databases">
        <title>Genome of Haematobacter massiliensis CCUG 47968.</title>
        <authorList>
            <person name="Wang D."/>
            <person name="Wang G."/>
        </authorList>
    </citation>
    <scope>NUCLEOTIDE SEQUENCE [LARGE SCALE GENOMIC DNA]</scope>
    <source>
        <strain evidence="7 8">CCUG 47968</strain>
    </source>
</reference>
<dbReference type="EMBL" id="JGYG01000002">
    <property type="protein sequence ID" value="KFI31138.1"/>
    <property type="molecule type" value="Genomic_DNA"/>
</dbReference>